<comment type="caution">
    <text evidence="8">The sequence shown here is derived from an EMBL/GenBank/DDBJ whole genome shotgun (WGS) entry which is preliminary data.</text>
</comment>
<dbReference type="InterPro" id="IPR007016">
    <property type="entry name" value="O-antigen_ligase-rel_domated"/>
</dbReference>
<feature type="transmembrane region" description="Helical" evidence="6">
    <location>
        <begin position="163"/>
        <end position="190"/>
    </location>
</feature>
<feature type="transmembrane region" description="Helical" evidence="6">
    <location>
        <begin position="433"/>
        <end position="451"/>
    </location>
</feature>
<keyword evidence="9" id="KW-1185">Reference proteome</keyword>
<feature type="transmembrane region" description="Helical" evidence="6">
    <location>
        <begin position="31"/>
        <end position="53"/>
    </location>
</feature>
<feature type="region of interest" description="Disordered" evidence="5">
    <location>
        <begin position="524"/>
        <end position="575"/>
    </location>
</feature>
<sequence>MTTLTTADLAPSAQPEPAPDPRPLSAPISRALSLVVLVLLAALLVDVLFEGWVQQLFGHPGLPNAKGDPTWILADWPKNVKTGLFLLVLGFTVIKVAVDKSWRDFFTKAELALVALGVIMAISGFFGGSGAVLIGQALFVYFRGVIVFFAWRAVRPTTKQLKPILYLVGGIAVLNAGLAIVETLIGYPAYQWLGWTDLTWARINRAHALLNHPNHLGHFLMIVEIGLIAWFSTKDKISKKLWFLFGFLALGMSATQSRESAIGFVLAAVVIWWMRRRPVRPLAIALILVVGFTGLQLLNSTENRVTLEKRILGVLAALHFGAGSSAEDQPGIPAREIRVLFYQQGAKLFVERPVLGYGVGQFGGTVAFQHDPTWYKKFNFNLYGAKPDQVDSFWLHLAVETGALGVLGYLVWLFFLIAPMVRSRTRGPDVSPYVLWGPPVVVAAVVAAFLSPSLEDQLFPVLFFTVLGLGWSALRRGDNADTVPATLLAGPALSVTKFWRPAVLAEGATDDHLKFSWRSPKPAVADAAPAASATGPAHAAPEPAVPEDSAETAGQQADDGPDPGSEDATGRHRSG</sequence>
<gene>
    <name evidence="8" type="ORF">GCM10009765_27940</name>
</gene>
<dbReference type="Pfam" id="PF04932">
    <property type="entry name" value="Wzy_C"/>
    <property type="match status" value="1"/>
</dbReference>
<evidence type="ECO:0000256" key="5">
    <source>
        <dbReference type="SAM" id="MobiDB-lite"/>
    </source>
</evidence>
<feature type="compositionally biased region" description="Low complexity" evidence="5">
    <location>
        <begin position="524"/>
        <end position="542"/>
    </location>
</feature>
<feature type="transmembrane region" description="Helical" evidence="6">
    <location>
        <begin position="215"/>
        <end position="231"/>
    </location>
</feature>
<keyword evidence="2 6" id="KW-0812">Transmembrane</keyword>
<reference evidence="9" key="1">
    <citation type="journal article" date="2019" name="Int. J. Syst. Evol. Microbiol.">
        <title>The Global Catalogue of Microorganisms (GCM) 10K type strain sequencing project: providing services to taxonomists for standard genome sequencing and annotation.</title>
        <authorList>
            <consortium name="The Broad Institute Genomics Platform"/>
            <consortium name="The Broad Institute Genome Sequencing Center for Infectious Disease"/>
            <person name="Wu L."/>
            <person name="Ma J."/>
        </authorList>
    </citation>
    <scope>NUCLEOTIDE SEQUENCE [LARGE SCALE GENOMIC DNA]</scope>
    <source>
        <strain evidence="9">JCM 14718</strain>
    </source>
</reference>
<proteinExistence type="predicted"/>
<dbReference type="PANTHER" id="PTHR37422">
    <property type="entry name" value="TEICHURONIC ACID BIOSYNTHESIS PROTEIN TUAE"/>
    <property type="match status" value="1"/>
</dbReference>
<keyword evidence="4 6" id="KW-0472">Membrane</keyword>
<evidence type="ECO:0000259" key="7">
    <source>
        <dbReference type="Pfam" id="PF04932"/>
    </source>
</evidence>
<feature type="transmembrane region" description="Helical" evidence="6">
    <location>
        <begin position="279"/>
        <end position="298"/>
    </location>
</feature>
<name>A0ABP4SRS1_9ACTN</name>
<feature type="transmembrane region" description="Helical" evidence="6">
    <location>
        <begin position="133"/>
        <end position="151"/>
    </location>
</feature>
<evidence type="ECO:0000313" key="8">
    <source>
        <dbReference type="EMBL" id="GAA1677047.1"/>
    </source>
</evidence>
<dbReference type="Proteomes" id="UP001500618">
    <property type="component" value="Unassembled WGS sequence"/>
</dbReference>
<evidence type="ECO:0000256" key="2">
    <source>
        <dbReference type="ARBA" id="ARBA00022692"/>
    </source>
</evidence>
<feature type="transmembrane region" description="Helical" evidence="6">
    <location>
        <begin position="457"/>
        <end position="474"/>
    </location>
</feature>
<evidence type="ECO:0000256" key="4">
    <source>
        <dbReference type="ARBA" id="ARBA00023136"/>
    </source>
</evidence>
<feature type="domain" description="O-antigen ligase-related" evidence="7">
    <location>
        <begin position="244"/>
        <end position="410"/>
    </location>
</feature>
<evidence type="ECO:0000256" key="1">
    <source>
        <dbReference type="ARBA" id="ARBA00004141"/>
    </source>
</evidence>
<protein>
    <recommendedName>
        <fullName evidence="7">O-antigen ligase-related domain-containing protein</fullName>
    </recommendedName>
</protein>
<evidence type="ECO:0000256" key="3">
    <source>
        <dbReference type="ARBA" id="ARBA00022989"/>
    </source>
</evidence>
<feature type="transmembrane region" description="Helical" evidence="6">
    <location>
        <begin position="393"/>
        <end position="421"/>
    </location>
</feature>
<evidence type="ECO:0000256" key="6">
    <source>
        <dbReference type="SAM" id="Phobius"/>
    </source>
</evidence>
<feature type="transmembrane region" description="Helical" evidence="6">
    <location>
        <begin position="110"/>
        <end position="127"/>
    </location>
</feature>
<accession>A0ABP4SRS1</accession>
<feature type="transmembrane region" description="Helical" evidence="6">
    <location>
        <begin position="80"/>
        <end position="98"/>
    </location>
</feature>
<dbReference type="RefSeq" id="WP_344310465.1">
    <property type="nucleotide sequence ID" value="NZ_BAAANY010000009.1"/>
</dbReference>
<dbReference type="EMBL" id="BAAANY010000009">
    <property type="protein sequence ID" value="GAA1677047.1"/>
    <property type="molecule type" value="Genomic_DNA"/>
</dbReference>
<dbReference type="PANTHER" id="PTHR37422:SF23">
    <property type="entry name" value="TEICHURONIC ACID BIOSYNTHESIS PROTEIN TUAE"/>
    <property type="match status" value="1"/>
</dbReference>
<comment type="subcellular location">
    <subcellularLocation>
        <location evidence="1">Membrane</location>
        <topology evidence="1">Multi-pass membrane protein</topology>
    </subcellularLocation>
</comment>
<feature type="region of interest" description="Disordered" evidence="5">
    <location>
        <begin position="1"/>
        <end position="22"/>
    </location>
</feature>
<organism evidence="8 9">
    <name type="scientific">Fodinicola feengrottensis</name>
    <dbReference type="NCBI Taxonomy" id="435914"/>
    <lineage>
        <taxon>Bacteria</taxon>
        <taxon>Bacillati</taxon>
        <taxon>Actinomycetota</taxon>
        <taxon>Actinomycetes</taxon>
        <taxon>Mycobacteriales</taxon>
        <taxon>Fodinicola</taxon>
    </lineage>
</organism>
<dbReference type="InterPro" id="IPR051533">
    <property type="entry name" value="WaaL-like"/>
</dbReference>
<keyword evidence="3 6" id="KW-1133">Transmembrane helix</keyword>
<evidence type="ECO:0000313" key="9">
    <source>
        <dbReference type="Proteomes" id="UP001500618"/>
    </source>
</evidence>